<dbReference type="Pfam" id="PF06052">
    <property type="entry name" value="3-HAO"/>
    <property type="match status" value="1"/>
</dbReference>
<dbReference type="SUPFAM" id="SSF51182">
    <property type="entry name" value="RmlC-like cupins"/>
    <property type="match status" value="1"/>
</dbReference>
<evidence type="ECO:0000256" key="5">
    <source>
        <dbReference type="ARBA" id="ARBA00022964"/>
    </source>
</evidence>
<dbReference type="InterPro" id="IPR011051">
    <property type="entry name" value="RmlC_Cupin_sf"/>
</dbReference>
<feature type="binding site" evidence="8">
    <location>
        <position position="95"/>
    </location>
    <ligand>
        <name>substrate</name>
    </ligand>
</feature>
<proteinExistence type="inferred from homology"/>
<comment type="caution">
    <text evidence="9">The sequence shown here is derived from an EMBL/GenBank/DDBJ whole genome shotgun (WGS) entry which is preliminary data.</text>
</comment>
<comment type="similarity">
    <text evidence="8">Belongs to the 3-HAO family.</text>
</comment>
<comment type="function">
    <text evidence="2 8">Catalyzes the oxidative ring opening of 3-hydroxyanthranilate to 2-amino-3-carboxymuconate semialdehyde, which spontaneously cyclizes to quinolinate.</text>
</comment>
<evidence type="ECO:0000313" key="9">
    <source>
        <dbReference type="EMBL" id="KAK0411133.1"/>
    </source>
</evidence>
<dbReference type="PANTHER" id="PTHR15497:SF1">
    <property type="entry name" value="3-HYDROXYANTHRANILATE 3,4-DIOXYGENASE"/>
    <property type="match status" value="1"/>
</dbReference>
<feature type="binding site" evidence="8">
    <location>
        <position position="105"/>
    </location>
    <ligand>
        <name>substrate</name>
    </ligand>
</feature>
<feature type="region of interest" description="Domain A (catalytic)" evidence="8">
    <location>
        <begin position="1"/>
        <end position="162"/>
    </location>
</feature>
<evidence type="ECO:0000256" key="6">
    <source>
        <dbReference type="ARBA" id="ARBA00023002"/>
    </source>
</evidence>
<feature type="binding site" evidence="8">
    <location>
        <position position="91"/>
    </location>
    <ligand>
        <name>Fe cation</name>
        <dbReference type="ChEBI" id="CHEBI:24875"/>
        <note>catalytic</note>
    </ligand>
</feature>
<keyword evidence="3 8" id="KW-0662">Pyridine nucleotide biosynthesis</keyword>
<dbReference type="GO" id="GO:0005737">
    <property type="term" value="C:cytoplasm"/>
    <property type="evidence" value="ECO:0007669"/>
    <property type="project" value="UniProtKB-SubCell"/>
</dbReference>
<keyword evidence="5 8" id="KW-0223">Dioxygenase</keyword>
<accession>A0AA39HUG5</accession>
<dbReference type="PANTHER" id="PTHR15497">
    <property type="entry name" value="3-HYDROXYANTHRANILATE 3,4-DIOXYGENASE"/>
    <property type="match status" value="1"/>
</dbReference>
<evidence type="ECO:0000256" key="1">
    <source>
        <dbReference type="ARBA" id="ARBA00001954"/>
    </source>
</evidence>
<gene>
    <name evidence="9" type="ORF">QR680_005503</name>
</gene>
<organism evidence="9 10">
    <name type="scientific">Steinernema hermaphroditum</name>
    <dbReference type="NCBI Taxonomy" id="289476"/>
    <lineage>
        <taxon>Eukaryota</taxon>
        <taxon>Metazoa</taxon>
        <taxon>Ecdysozoa</taxon>
        <taxon>Nematoda</taxon>
        <taxon>Chromadorea</taxon>
        <taxon>Rhabditida</taxon>
        <taxon>Tylenchina</taxon>
        <taxon>Panagrolaimomorpha</taxon>
        <taxon>Strongyloidoidea</taxon>
        <taxon>Steinernematidae</taxon>
        <taxon>Steinernema</taxon>
    </lineage>
</organism>
<dbReference type="InterPro" id="IPR014710">
    <property type="entry name" value="RmlC-like_jellyroll"/>
</dbReference>
<dbReference type="InterPro" id="IPR010329">
    <property type="entry name" value="3hydroanth_dOase"/>
</dbReference>
<comment type="subcellular location">
    <subcellularLocation>
        <location evidence="8">Cytoplasm</location>
    </subcellularLocation>
</comment>
<evidence type="ECO:0000256" key="3">
    <source>
        <dbReference type="ARBA" id="ARBA00022642"/>
    </source>
</evidence>
<evidence type="ECO:0000256" key="7">
    <source>
        <dbReference type="ARBA" id="ARBA00023004"/>
    </source>
</evidence>
<feature type="region of interest" description="Domain B" evidence="8">
    <location>
        <begin position="162"/>
        <end position="278"/>
    </location>
</feature>
<dbReference type="GO" id="GO:0034354">
    <property type="term" value="P:'de novo' NAD+ biosynthetic process from L-tryptophan"/>
    <property type="evidence" value="ECO:0007669"/>
    <property type="project" value="UniProtKB-UniRule"/>
</dbReference>
<comment type="cofactor">
    <cofactor evidence="1 8">
        <name>Fe(2+)</name>
        <dbReference type="ChEBI" id="CHEBI:29033"/>
    </cofactor>
</comment>
<keyword evidence="7 8" id="KW-0408">Iron</keyword>
<evidence type="ECO:0000256" key="4">
    <source>
        <dbReference type="ARBA" id="ARBA00022723"/>
    </source>
</evidence>
<dbReference type="CDD" id="cd06123">
    <property type="entry name" value="cupin_HAO"/>
    <property type="match status" value="1"/>
</dbReference>
<comment type="catalytic activity">
    <reaction evidence="8">
        <text>3-hydroxyanthranilate + O2 = (2Z,4Z)-2-amino-3-carboxymuconate 6-semialdehyde</text>
        <dbReference type="Rhea" id="RHEA:17953"/>
        <dbReference type="ChEBI" id="CHEBI:15379"/>
        <dbReference type="ChEBI" id="CHEBI:36559"/>
        <dbReference type="ChEBI" id="CHEBI:77612"/>
        <dbReference type="EC" id="1.13.11.6"/>
    </reaction>
</comment>
<dbReference type="GO" id="GO:0043420">
    <property type="term" value="P:anthranilate metabolic process"/>
    <property type="evidence" value="ECO:0007669"/>
    <property type="project" value="UniProtKB-UniRule"/>
</dbReference>
<dbReference type="EC" id="1.13.11.6" evidence="8"/>
<evidence type="ECO:0000313" key="10">
    <source>
        <dbReference type="Proteomes" id="UP001175271"/>
    </source>
</evidence>
<sequence length="278" mass="31120">MAVVHGIVEWIEANKKDFEPPVCNKCMFSDQLKVFFVGGPNSRKDYHLEEGEELFYQFDGDMVLKVVENGEFKDVAIKQGEMFLLPGRVEHSPQRFEGTMGCVVERTRKPNEMDCLRYFCDSSKERLWERWVHLKDVVKDLPPLIKAFHSSEACKTGKPDASSFVVAAPFEPVARSLEKPVNLEKFIEEHLPQLEKGPVPVFDSAKYSTQVLLFGRGKHSIPSGEGETIVFQQRGSSKVAVEGKESGVTAFHISRVPNGKGCDLTVEEGVAVVVKMVA</sequence>
<dbReference type="EMBL" id="JAUCMV010000003">
    <property type="protein sequence ID" value="KAK0411133.1"/>
    <property type="molecule type" value="Genomic_DNA"/>
</dbReference>
<dbReference type="Gene3D" id="2.60.120.10">
    <property type="entry name" value="Jelly Rolls"/>
    <property type="match status" value="1"/>
</dbReference>
<protein>
    <recommendedName>
        <fullName evidence="8">3-hydroxyanthranilate 3,4-dioxygenase</fullName>
        <ecNumber evidence="8">1.13.11.6</ecNumber>
    </recommendedName>
    <alternativeName>
        <fullName evidence="8">3-hydroxyanthranilate oxygenase</fullName>
        <shortName evidence="8">3-HAO</shortName>
    </alternativeName>
    <alternativeName>
        <fullName evidence="8">3-hydroxyanthranilic acid dioxygenase</fullName>
        <shortName evidence="8">HAD</shortName>
    </alternativeName>
</protein>
<evidence type="ECO:0000256" key="2">
    <source>
        <dbReference type="ARBA" id="ARBA00002752"/>
    </source>
</evidence>
<keyword evidence="4 8" id="KW-0479">Metal-binding</keyword>
<keyword evidence="6 8" id="KW-0560">Oxidoreductase</keyword>
<dbReference type="NCBIfam" id="TIGR03037">
    <property type="entry name" value="anthran_nbaC"/>
    <property type="match status" value="1"/>
</dbReference>
<dbReference type="GO" id="GO:0008198">
    <property type="term" value="F:ferrous iron binding"/>
    <property type="evidence" value="ECO:0007669"/>
    <property type="project" value="UniProtKB-UniRule"/>
</dbReference>
<comment type="pathway">
    <text evidence="8">Cofactor biosynthesis; NAD(+) biosynthesis; quinolinate from L-kynurenine: step 3/3.</text>
</comment>
<feature type="binding site" evidence="8">
    <location>
        <position position="53"/>
    </location>
    <ligand>
        <name>substrate</name>
    </ligand>
</feature>
<dbReference type="HAMAP" id="MF_00825">
    <property type="entry name" value="3_HAO"/>
    <property type="match status" value="1"/>
</dbReference>
<comment type="caution">
    <text evidence="8">Lacks conserved residue(s) required for the propagation of feature annotation.</text>
</comment>
<name>A0AA39HUG5_9BILA</name>
<feature type="binding site" evidence="8">
    <location>
        <position position="43"/>
    </location>
    <ligand>
        <name>O2</name>
        <dbReference type="ChEBI" id="CHEBI:15379"/>
    </ligand>
</feature>
<feature type="binding site" evidence="8">
    <location>
        <position position="53"/>
    </location>
    <ligand>
        <name>Fe cation</name>
        <dbReference type="ChEBI" id="CHEBI:24875"/>
        <note>catalytic</note>
    </ligand>
</feature>
<dbReference type="Proteomes" id="UP001175271">
    <property type="component" value="Unassembled WGS sequence"/>
</dbReference>
<keyword evidence="10" id="KW-1185">Reference proteome</keyword>
<evidence type="ECO:0000256" key="8">
    <source>
        <dbReference type="HAMAP-Rule" id="MF_03019"/>
    </source>
</evidence>
<dbReference type="GO" id="GO:0000334">
    <property type="term" value="F:3-hydroxyanthranilate 3,4-dioxygenase activity"/>
    <property type="evidence" value="ECO:0007669"/>
    <property type="project" value="UniProtKB-UniRule"/>
</dbReference>
<dbReference type="GO" id="GO:0006569">
    <property type="term" value="P:L-tryptophan catabolic process"/>
    <property type="evidence" value="ECO:0007669"/>
    <property type="project" value="UniProtKB-UniRule"/>
</dbReference>
<reference evidence="9" key="1">
    <citation type="submission" date="2023-06" db="EMBL/GenBank/DDBJ databases">
        <title>Genomic analysis of the entomopathogenic nematode Steinernema hermaphroditum.</title>
        <authorList>
            <person name="Schwarz E.M."/>
            <person name="Heppert J.K."/>
            <person name="Baniya A."/>
            <person name="Schwartz H.T."/>
            <person name="Tan C.-H."/>
            <person name="Antoshechkin I."/>
            <person name="Sternberg P.W."/>
            <person name="Goodrich-Blair H."/>
            <person name="Dillman A.R."/>
        </authorList>
    </citation>
    <scope>NUCLEOTIDE SEQUENCE</scope>
    <source>
        <strain evidence="9">PS9179</strain>
        <tissue evidence="9">Whole animal</tissue>
    </source>
</reference>
<dbReference type="AlphaFoldDB" id="A0AA39HUG5"/>
<feature type="binding site" evidence="8">
    <location>
        <position position="47"/>
    </location>
    <ligand>
        <name>Fe cation</name>
        <dbReference type="ChEBI" id="CHEBI:24875"/>
        <note>catalytic</note>
    </ligand>
</feature>
<keyword evidence="8" id="KW-0963">Cytoplasm</keyword>
<dbReference type="GO" id="GO:0019805">
    <property type="term" value="P:quinolinate biosynthetic process"/>
    <property type="evidence" value="ECO:0007669"/>
    <property type="project" value="UniProtKB-UniRule"/>
</dbReference>